<dbReference type="Proteomes" id="UP000315983">
    <property type="component" value="Unassembled WGS sequence"/>
</dbReference>
<dbReference type="RefSeq" id="WP_016811277.1">
    <property type="nucleotide sequence ID" value="NZ_BOQM01000023.1"/>
</dbReference>
<dbReference type="Pfam" id="PF16653">
    <property type="entry name" value="Sacchrp_dh_C"/>
    <property type="match status" value="1"/>
</dbReference>
<evidence type="ECO:0000313" key="8">
    <source>
        <dbReference type="Proteomes" id="UP000677457"/>
    </source>
</evidence>
<evidence type="ECO:0000259" key="3">
    <source>
        <dbReference type="Pfam" id="PF03435"/>
    </source>
</evidence>
<dbReference type="InterPro" id="IPR032095">
    <property type="entry name" value="Sacchrp_dh-like_C"/>
</dbReference>
<feature type="domain" description="Saccharopine dehydrogenase-like C-terminal" evidence="4">
    <location>
        <begin position="131"/>
        <end position="378"/>
    </location>
</feature>
<dbReference type="EMBL" id="VFOL01000001">
    <property type="protein sequence ID" value="TQL35171.1"/>
    <property type="molecule type" value="Genomic_DNA"/>
</dbReference>
<feature type="region of interest" description="Disordered" evidence="2">
    <location>
        <begin position="380"/>
        <end position="411"/>
    </location>
</feature>
<comment type="caution">
    <text evidence="6">The sequence shown here is derived from an EMBL/GenBank/DDBJ whole genome shotgun (WGS) entry which is preliminary data.</text>
</comment>
<reference evidence="5 8" key="2">
    <citation type="submission" date="2021-03" db="EMBL/GenBank/DDBJ databases">
        <title>Whole genome shotgun sequence of Salinispora arenicola NBRC 105043.</title>
        <authorList>
            <person name="Komaki H."/>
            <person name="Tamura T."/>
        </authorList>
    </citation>
    <scope>NUCLEOTIDE SEQUENCE [LARGE SCALE GENOMIC DNA]</scope>
    <source>
        <strain evidence="5 8">NBRC 105043</strain>
    </source>
</reference>
<dbReference type="SUPFAM" id="SSF51735">
    <property type="entry name" value="NAD(P)-binding Rossmann-fold domains"/>
    <property type="match status" value="1"/>
</dbReference>
<evidence type="ECO:0000313" key="5">
    <source>
        <dbReference type="EMBL" id="GIM86406.1"/>
    </source>
</evidence>
<dbReference type="Gene3D" id="3.30.360.10">
    <property type="entry name" value="Dihydrodipicolinate Reductase, domain 2"/>
    <property type="match status" value="1"/>
</dbReference>
<dbReference type="GO" id="GO:0005737">
    <property type="term" value="C:cytoplasm"/>
    <property type="evidence" value="ECO:0007669"/>
    <property type="project" value="TreeGrafter"/>
</dbReference>
<name>A0A542XH72_SALAC</name>
<proteinExistence type="predicted"/>
<dbReference type="InterPro" id="IPR051168">
    <property type="entry name" value="AASS"/>
</dbReference>
<feature type="domain" description="Saccharopine dehydrogenase NADP binding" evidence="3">
    <location>
        <begin position="12"/>
        <end position="124"/>
    </location>
</feature>
<keyword evidence="1" id="KW-0560">Oxidoreductase</keyword>
<dbReference type="GO" id="GO:0019878">
    <property type="term" value="P:lysine biosynthetic process via aminoadipic acid"/>
    <property type="evidence" value="ECO:0007669"/>
    <property type="project" value="TreeGrafter"/>
</dbReference>
<dbReference type="AlphaFoldDB" id="A0A542XH72"/>
<keyword evidence="8" id="KW-1185">Reference proteome</keyword>
<evidence type="ECO:0000313" key="7">
    <source>
        <dbReference type="Proteomes" id="UP000315983"/>
    </source>
</evidence>
<dbReference type="Proteomes" id="UP000677457">
    <property type="component" value="Unassembled WGS sequence"/>
</dbReference>
<dbReference type="Pfam" id="PF03435">
    <property type="entry name" value="Sacchrp_dh_NADP"/>
    <property type="match status" value="1"/>
</dbReference>
<protein>
    <submittedName>
        <fullName evidence="6">Saccharopine dehydrogenase (NADP+, L-glutamate forming)</fullName>
    </submittedName>
</protein>
<dbReference type="GeneID" id="93769563"/>
<dbReference type="PANTHER" id="PTHR11133">
    <property type="entry name" value="SACCHAROPINE DEHYDROGENASE"/>
    <property type="match status" value="1"/>
</dbReference>
<dbReference type="EMBL" id="BOQM01000023">
    <property type="protein sequence ID" value="GIM86406.1"/>
    <property type="molecule type" value="Genomic_DNA"/>
</dbReference>
<reference evidence="6 7" key="1">
    <citation type="submission" date="2019-06" db="EMBL/GenBank/DDBJ databases">
        <title>Sequencing the genomes of 1000 actinobacteria strains.</title>
        <authorList>
            <person name="Klenk H.-P."/>
        </authorList>
    </citation>
    <scope>NUCLEOTIDE SEQUENCE [LARGE SCALE GENOMIC DNA]</scope>
    <source>
        <strain evidence="6 7">DSM 44819</strain>
    </source>
</reference>
<dbReference type="InterPro" id="IPR036291">
    <property type="entry name" value="NAD(P)-bd_dom_sf"/>
</dbReference>
<feature type="compositionally biased region" description="Basic and acidic residues" evidence="2">
    <location>
        <begin position="396"/>
        <end position="411"/>
    </location>
</feature>
<accession>A0A542XH72</accession>
<dbReference type="GO" id="GO:0004753">
    <property type="term" value="F:saccharopine dehydrogenase activity"/>
    <property type="evidence" value="ECO:0007669"/>
    <property type="project" value="TreeGrafter"/>
</dbReference>
<dbReference type="InterPro" id="IPR005097">
    <property type="entry name" value="Sacchrp_dh_NADP-bd"/>
</dbReference>
<dbReference type="PANTHER" id="PTHR11133:SF22">
    <property type="entry name" value="ALPHA-AMINOADIPIC SEMIALDEHYDE SYNTHASE, MITOCHONDRIAL"/>
    <property type="match status" value="1"/>
</dbReference>
<sequence>MFAEPLTASGTVHWIGTGRSTGRTGLDLLCDHAKRVIVWDRTRERARGRLSPLGLADRAEQRSLSRDSLQAEVRPGDVIVSMLPAAEHPALLRLALSHQAHFACTSYTSAELAAEANAASTAGLVVLTEAGLDPGIDHLMAQQLIERARRDVGDTAATVDFTSYCGGVPAQPNDFRYRFSWSPYGVLTALGSSARYVENGEQRTAQRPWEATRPLVLGKEAFEVYPNRDSLPFVTQYGVPSGWRLATFIRGTLRNEGWYTAWTDVFDTVRAGDEARIRALAAELANRYPTTDADRDRVVLTVELTIRNSDGATCWRGTQLLDVSGDAAESAMARCVSLPLAGGVVRILDGALPVGVNRAAQTADEADRWIDFLKEHGLPITSHCPPDPPTGSDDPLNERGERSKGEARHGA</sequence>
<evidence type="ECO:0000256" key="1">
    <source>
        <dbReference type="ARBA" id="ARBA00023002"/>
    </source>
</evidence>
<dbReference type="Gene3D" id="3.40.50.720">
    <property type="entry name" value="NAD(P)-binding Rossmann-like Domain"/>
    <property type="match status" value="1"/>
</dbReference>
<organism evidence="6 7">
    <name type="scientific">Salinispora arenicola</name>
    <dbReference type="NCBI Taxonomy" id="168697"/>
    <lineage>
        <taxon>Bacteria</taxon>
        <taxon>Bacillati</taxon>
        <taxon>Actinomycetota</taxon>
        <taxon>Actinomycetes</taxon>
        <taxon>Micromonosporales</taxon>
        <taxon>Micromonosporaceae</taxon>
        <taxon>Salinispora</taxon>
    </lineage>
</organism>
<evidence type="ECO:0000256" key="2">
    <source>
        <dbReference type="SAM" id="MobiDB-lite"/>
    </source>
</evidence>
<dbReference type="SUPFAM" id="SSF55347">
    <property type="entry name" value="Glyceraldehyde-3-phosphate dehydrogenase-like, C-terminal domain"/>
    <property type="match status" value="1"/>
</dbReference>
<evidence type="ECO:0000313" key="6">
    <source>
        <dbReference type="EMBL" id="TQL35171.1"/>
    </source>
</evidence>
<evidence type="ECO:0000259" key="4">
    <source>
        <dbReference type="Pfam" id="PF16653"/>
    </source>
</evidence>
<gene>
    <name evidence="6" type="ORF">FB564_0196</name>
    <name evidence="5" type="ORF">Sar04_31420</name>
</gene>